<gene>
    <name evidence="2" type="ORF">Lh8105_11240</name>
</gene>
<keyword evidence="1" id="KW-1133">Transmembrane helix</keyword>
<dbReference type="EMBL" id="CP015497">
    <property type="protein sequence ID" value="AUI75314.1"/>
    <property type="molecule type" value="Genomic_DNA"/>
</dbReference>
<evidence type="ECO:0000313" key="3">
    <source>
        <dbReference type="Proteomes" id="UP000234562"/>
    </source>
</evidence>
<keyword evidence="1" id="KW-0812">Transmembrane</keyword>
<dbReference type="Proteomes" id="UP000234562">
    <property type="component" value="Plasmid pFAM8105"/>
</dbReference>
<evidence type="ECO:0000256" key="1">
    <source>
        <dbReference type="SAM" id="Phobius"/>
    </source>
</evidence>
<protein>
    <recommendedName>
        <fullName evidence="4">DUF1433 domain-containing protein</fullName>
    </recommendedName>
</protein>
<reference evidence="3" key="1">
    <citation type="submission" date="2016-05" db="EMBL/GenBank/DDBJ databases">
        <title>Genome sequence of Lactobacillus helveticus FAM8105.</title>
        <authorList>
            <person name="Ahrens C."/>
            <person name="Schmid M."/>
        </authorList>
    </citation>
    <scope>NUCLEOTIDE SEQUENCE [LARGE SCALE GENOMIC DNA]</scope>
    <source>
        <strain evidence="3">FAM8105</strain>
        <plasmid evidence="3">pfam8105</plasmid>
    </source>
</reference>
<sequence length="146" mass="16829">MNKHKKSWLIFGIIMVLLVGGITVRYMTVKQSQANAANEEREARELATKYLVTHYKGIKRIEFSILEKPNRFGGGSYGYMVRINGADEITALIEADNKKDFFANKMSFQGPHYPNGSNKGLDRMEDYNSKRDWKKVKIIQTKKESF</sequence>
<evidence type="ECO:0000313" key="2">
    <source>
        <dbReference type="EMBL" id="AUI75314.1"/>
    </source>
</evidence>
<proteinExistence type="predicted"/>
<organism evidence="2 3">
    <name type="scientific">Lactobacillus helveticus</name>
    <name type="common">Lactobacillus suntoryeus</name>
    <dbReference type="NCBI Taxonomy" id="1587"/>
    <lineage>
        <taxon>Bacteria</taxon>
        <taxon>Bacillati</taxon>
        <taxon>Bacillota</taxon>
        <taxon>Bacilli</taxon>
        <taxon>Lactobacillales</taxon>
        <taxon>Lactobacillaceae</taxon>
        <taxon>Lactobacillus</taxon>
    </lineage>
</organism>
<accession>A0AAU8XX32</accession>
<geneLocation type="plasmid" evidence="3">
    <name>pfam8105</name>
</geneLocation>
<keyword evidence="1" id="KW-0472">Membrane</keyword>
<dbReference type="AlphaFoldDB" id="A0AAU8XX32"/>
<feature type="transmembrane region" description="Helical" evidence="1">
    <location>
        <begin position="7"/>
        <end position="27"/>
    </location>
</feature>
<name>A0AAU8XX32_LACHE</name>
<dbReference type="RefSeq" id="WP_023192327.1">
    <property type="nucleotide sequence ID" value="NZ_CP015497.1"/>
</dbReference>
<evidence type="ECO:0008006" key="4">
    <source>
        <dbReference type="Google" id="ProtNLM"/>
    </source>
</evidence>
<keyword evidence="2" id="KW-0614">Plasmid</keyword>